<dbReference type="Gene3D" id="3.60.21.10">
    <property type="match status" value="1"/>
</dbReference>
<evidence type="ECO:0000256" key="1">
    <source>
        <dbReference type="ARBA" id="ARBA00022723"/>
    </source>
</evidence>
<dbReference type="EMBL" id="CP025197">
    <property type="protein sequence ID" value="AUG58663.1"/>
    <property type="molecule type" value="Genomic_DNA"/>
</dbReference>
<evidence type="ECO:0000256" key="3">
    <source>
        <dbReference type="ARBA" id="ARBA00023004"/>
    </source>
</evidence>
<evidence type="ECO:0000256" key="2">
    <source>
        <dbReference type="ARBA" id="ARBA00022801"/>
    </source>
</evidence>
<evidence type="ECO:0000256" key="4">
    <source>
        <dbReference type="ARBA" id="ARBA00025742"/>
    </source>
</evidence>
<gene>
    <name evidence="6" type="ORF">HVS_14000</name>
</gene>
<dbReference type="InterPro" id="IPR036926">
    <property type="entry name" value="Thymidate_synth/dCMP_Mease_sf"/>
</dbReference>
<sequence length="585" mass="68185">MQIIQISDMHITEDSNLDLIKDKIRKLYIALKETLTNVDQTVLCILGDIVDKGNAKLYKKASDILYYMKEIFEEFNPTFEFTPGNHDLCNCPYSHPIPEKCPDTKCTLEHYNNFVKNFDSSYDHTYTLLRKEYDDVDLLLANSVHHGNCKYGLLDFEALRMIELQKPTLLVTHHTFLSESDTDIAPIRNAYKLFDEIEKKEIIGVLHGHTHGYKDITIGNKCRVIGVGPFLKDIPNINNQANLVTVTPSGIQKVLNYFYRSDLDQYVSRSVYTRDNSLYKGSNIEKLYYEIVSDAKNTGVIPNFHLNINMSFKEFNDEIERIFHEDINTAKMWQDTEQVPESLYYNHGQYMKYNNITAIDFIIKELKSKATSSRAIIPLINFEMVVKSGDGFLPSFDLVQFGFLAEDRTHLLATLYLRALEVRHFLKINLCEIYLMCKQIADEIRSIERININIFAFKAQYKETFGCFKRAEIDRIDESEIVLLLKEDLKSIVHLLEEKRDLNETVIENKGMTSFFKALQAINKRRTIKTEILQQAKSILDIMEKLKSEREKTSNYTLIHQIESQVNEQFNKIIEMLREGDIYEY</sequence>
<reference evidence="6 7" key="1">
    <citation type="submission" date="2017-12" db="EMBL/GenBank/DDBJ databases">
        <title>Complete genome sequence of Herbivorax saccincola GGR1, a novel Cellulosome-producing hydrolytic bacterium in a thermophilic biogas plant, established by Illumina and Nanopore MinION sequencing.</title>
        <authorList>
            <person name="Pechtl A."/>
            <person name="Ruckert C."/>
            <person name="Koeck D.E."/>
            <person name="Maus I."/>
            <person name="Winkler A."/>
            <person name="Kalinowski J."/>
            <person name="Puhler A."/>
            <person name="Schwarz W.W."/>
            <person name="Zverlov V.V."/>
            <person name="Schluter A."/>
            <person name="Liebl W."/>
        </authorList>
    </citation>
    <scope>NUCLEOTIDE SEQUENCE [LARGE SCALE GENOMIC DNA]</scope>
    <source>
        <strain evidence="7">SR1</strain>
    </source>
</reference>
<dbReference type="InterPro" id="IPR029052">
    <property type="entry name" value="Metallo-depent_PP-like"/>
</dbReference>
<dbReference type="InterPro" id="IPR050884">
    <property type="entry name" value="CNP_phosphodiesterase-III"/>
</dbReference>
<dbReference type="GO" id="GO:0016787">
    <property type="term" value="F:hydrolase activity"/>
    <property type="evidence" value="ECO:0007669"/>
    <property type="project" value="UniProtKB-KW"/>
</dbReference>
<dbReference type="InterPro" id="IPR004843">
    <property type="entry name" value="Calcineurin-like_PHP"/>
</dbReference>
<dbReference type="Proteomes" id="UP000233534">
    <property type="component" value="Chromosome"/>
</dbReference>
<name>A0A2K9EKX4_9FIRM</name>
<dbReference type="GO" id="GO:0046872">
    <property type="term" value="F:metal ion binding"/>
    <property type="evidence" value="ECO:0007669"/>
    <property type="project" value="UniProtKB-KW"/>
</dbReference>
<keyword evidence="2" id="KW-0378">Hydrolase</keyword>
<evidence type="ECO:0000259" key="5">
    <source>
        <dbReference type="Pfam" id="PF00149"/>
    </source>
</evidence>
<accession>A0A2K9EKX4</accession>
<dbReference type="SUPFAM" id="SSF56300">
    <property type="entry name" value="Metallo-dependent phosphatases"/>
    <property type="match status" value="1"/>
</dbReference>
<dbReference type="SUPFAM" id="SSF55831">
    <property type="entry name" value="Thymidylate synthase/dCMP hydroxymethylase"/>
    <property type="match status" value="1"/>
</dbReference>
<dbReference type="KEGG" id="hsc:HVS_14000"/>
<dbReference type="PANTHER" id="PTHR42988">
    <property type="entry name" value="PHOSPHOHYDROLASE"/>
    <property type="match status" value="1"/>
</dbReference>
<organism evidence="6 7">
    <name type="scientific">Acetivibrio saccincola</name>
    <dbReference type="NCBI Taxonomy" id="1677857"/>
    <lineage>
        <taxon>Bacteria</taxon>
        <taxon>Bacillati</taxon>
        <taxon>Bacillota</taxon>
        <taxon>Clostridia</taxon>
        <taxon>Eubacteriales</taxon>
        <taxon>Oscillospiraceae</taxon>
        <taxon>Acetivibrio</taxon>
    </lineage>
</organism>
<evidence type="ECO:0000313" key="6">
    <source>
        <dbReference type="EMBL" id="AUG58663.1"/>
    </source>
</evidence>
<feature type="domain" description="Calcineurin-like phosphoesterase" evidence="5">
    <location>
        <begin position="1"/>
        <end position="213"/>
    </location>
</feature>
<proteinExistence type="inferred from homology"/>
<keyword evidence="7" id="KW-1185">Reference proteome</keyword>
<keyword evidence="3" id="KW-0408">Iron</keyword>
<dbReference type="Pfam" id="PF00149">
    <property type="entry name" value="Metallophos"/>
    <property type="match status" value="1"/>
</dbReference>
<protein>
    <submittedName>
        <fullName evidence="6">Calcineurin-like phosphoesterase</fullName>
    </submittedName>
</protein>
<dbReference type="PANTHER" id="PTHR42988:SF2">
    <property type="entry name" value="CYCLIC NUCLEOTIDE PHOSPHODIESTERASE CBUA0032-RELATED"/>
    <property type="match status" value="1"/>
</dbReference>
<dbReference type="AlphaFoldDB" id="A0A2K9EKX4"/>
<evidence type="ECO:0000313" key="7">
    <source>
        <dbReference type="Proteomes" id="UP000233534"/>
    </source>
</evidence>
<comment type="similarity">
    <text evidence="4">Belongs to the cyclic nucleotide phosphodiesterase class-III family.</text>
</comment>
<keyword evidence="1" id="KW-0479">Metal-binding</keyword>